<accession>A0A9X2ZC89</accession>
<reference evidence="1" key="1">
    <citation type="submission" date="2022-10" db="EMBL/GenBank/DDBJ databases">
        <title>Two novel species of Flavobacterium.</title>
        <authorList>
            <person name="Liu Q."/>
            <person name="Xin Y.-H."/>
        </authorList>
    </citation>
    <scope>NUCLEOTIDE SEQUENCE</scope>
    <source>
        <strain evidence="1">LS1R49</strain>
    </source>
</reference>
<dbReference type="RefSeq" id="WP_264206007.1">
    <property type="nucleotide sequence ID" value="NZ_JAOZEW010000008.1"/>
</dbReference>
<protein>
    <submittedName>
        <fullName evidence="1">Uncharacterized protein</fullName>
    </submittedName>
</protein>
<sequence>MYKAKIRLAYRIVIDNTSTLTWDKYVWEDTYKEYLMQNQQFNPEENLKNSFRELLTENEKAAQLHYLVGIAASGYVAQLKGNLHRVTDVLGNNYLPFTNYQLDIVNSDITDQSKHKIGITFYSPLLTLMDIIEGCYLVSKNCEDINGLETLMFPVQSHLSICYYEKNTSKHYFKNEIESQN</sequence>
<gene>
    <name evidence="1" type="ORF">OIU83_09440</name>
</gene>
<comment type="caution">
    <text evidence="1">The sequence shown here is derived from an EMBL/GenBank/DDBJ whole genome shotgun (WGS) entry which is preliminary data.</text>
</comment>
<dbReference type="EMBL" id="JAOZEW010000008">
    <property type="protein sequence ID" value="MCV9927875.1"/>
    <property type="molecule type" value="Genomic_DNA"/>
</dbReference>
<evidence type="ECO:0000313" key="1">
    <source>
        <dbReference type="EMBL" id="MCV9927875.1"/>
    </source>
</evidence>
<organism evidence="1 2">
    <name type="scientific">Flavobacterium shii</name>
    <dbReference type="NCBI Taxonomy" id="2987687"/>
    <lineage>
        <taxon>Bacteria</taxon>
        <taxon>Pseudomonadati</taxon>
        <taxon>Bacteroidota</taxon>
        <taxon>Flavobacteriia</taxon>
        <taxon>Flavobacteriales</taxon>
        <taxon>Flavobacteriaceae</taxon>
        <taxon>Flavobacterium</taxon>
    </lineage>
</organism>
<name>A0A9X2ZC89_9FLAO</name>
<dbReference type="AlphaFoldDB" id="A0A9X2ZC89"/>
<evidence type="ECO:0000313" key="2">
    <source>
        <dbReference type="Proteomes" id="UP001151079"/>
    </source>
</evidence>
<keyword evidence="2" id="KW-1185">Reference proteome</keyword>
<dbReference type="Proteomes" id="UP001151079">
    <property type="component" value="Unassembled WGS sequence"/>
</dbReference>
<proteinExistence type="predicted"/>